<gene>
    <name evidence="3" type="ORF">OAUR00152_LOCUS11413</name>
</gene>
<keyword evidence="2" id="KW-0472">Membrane</keyword>
<evidence type="ECO:0000256" key="1">
    <source>
        <dbReference type="SAM" id="MobiDB-lite"/>
    </source>
</evidence>
<feature type="transmembrane region" description="Helical" evidence="2">
    <location>
        <begin position="307"/>
        <end position="329"/>
    </location>
</feature>
<sequence length="517" mass="57584">MPSARRRRRRSGGGDRRPVSASGVGVAETNATFGLRRPERRERRSRRRRFGRLLRRRESRRSHPDRGGSRCTSERRRPFERRRRRQGIRRRPERRRGGRPQPRGGAASEATTAAVYTSSFILQADVGEGRDDERITIPPPPEFGVAEVLYRGAEWTTPAAGSLGEFRRRHAHGAFAVPVVFSSPEGGRSAFRSYLPLPPLPTPTLMTPTKEQSMPIVIPAVLSEENGRRKTEAEIIRSGGEGRRKKSRVSAPSRRQRGRPGRRRERSSRRSSAGNPVRVAVERPRNGDVFSRCDSMGRTRPRKRKRIVAAAAIVLLASIVAAAGIAVGLTTGRRRVSDNSDIAPSPLWIRSRRKARLLDRFRGVLSSPHPRTRGLTASSSDASLSDPSSPQSRALEWLATKVEYAPSLWSDMDFSGVGGNDGTEAEAAGERGALLQRYAVATLFFSAGTGDGNWTKLRLERFFLPPSKFWWHEPVASGDDYEYLGSNCSLHGKWVMDIYLPSNNLVGTIPEEIAFIR</sequence>
<feature type="compositionally biased region" description="Basic residues" evidence="1">
    <location>
        <begin position="78"/>
        <end position="98"/>
    </location>
</feature>
<accession>A0A7S4IHK3</accession>
<keyword evidence="2" id="KW-0812">Transmembrane</keyword>
<name>A0A7S4IHK3_9STRA</name>
<keyword evidence="2" id="KW-1133">Transmembrane helix</keyword>
<evidence type="ECO:0000313" key="3">
    <source>
        <dbReference type="EMBL" id="CAE2229569.1"/>
    </source>
</evidence>
<feature type="compositionally biased region" description="Basic residues" evidence="1">
    <location>
        <begin position="243"/>
        <end position="269"/>
    </location>
</feature>
<feature type="compositionally biased region" description="Basic residues" evidence="1">
    <location>
        <begin position="43"/>
        <end position="60"/>
    </location>
</feature>
<feature type="compositionally biased region" description="Basic and acidic residues" evidence="1">
    <location>
        <begin position="61"/>
        <end position="77"/>
    </location>
</feature>
<feature type="region of interest" description="Disordered" evidence="1">
    <location>
        <begin position="228"/>
        <end position="302"/>
    </location>
</feature>
<feature type="region of interest" description="Disordered" evidence="1">
    <location>
        <begin position="369"/>
        <end position="390"/>
    </location>
</feature>
<organism evidence="3">
    <name type="scientific">Odontella aurita</name>
    <dbReference type="NCBI Taxonomy" id="265563"/>
    <lineage>
        <taxon>Eukaryota</taxon>
        <taxon>Sar</taxon>
        <taxon>Stramenopiles</taxon>
        <taxon>Ochrophyta</taxon>
        <taxon>Bacillariophyta</taxon>
        <taxon>Mediophyceae</taxon>
        <taxon>Biddulphiophycidae</taxon>
        <taxon>Eupodiscales</taxon>
        <taxon>Odontellaceae</taxon>
        <taxon>Odontella</taxon>
    </lineage>
</organism>
<reference evidence="3" key="1">
    <citation type="submission" date="2021-01" db="EMBL/GenBank/DDBJ databases">
        <authorList>
            <person name="Corre E."/>
            <person name="Pelletier E."/>
            <person name="Niang G."/>
            <person name="Scheremetjew M."/>
            <person name="Finn R."/>
            <person name="Kale V."/>
            <person name="Holt S."/>
            <person name="Cochrane G."/>
            <person name="Meng A."/>
            <person name="Brown T."/>
            <person name="Cohen L."/>
        </authorList>
    </citation>
    <scope>NUCLEOTIDE SEQUENCE</scope>
    <source>
        <strain evidence="3">Isolate 1302-5</strain>
    </source>
</reference>
<feature type="compositionally biased region" description="Low complexity" evidence="1">
    <location>
        <begin position="377"/>
        <end position="390"/>
    </location>
</feature>
<feature type="region of interest" description="Disordered" evidence="1">
    <location>
        <begin position="1"/>
        <end position="112"/>
    </location>
</feature>
<evidence type="ECO:0000256" key="2">
    <source>
        <dbReference type="SAM" id="Phobius"/>
    </source>
</evidence>
<proteinExistence type="predicted"/>
<feature type="compositionally biased region" description="Basic residues" evidence="1">
    <location>
        <begin position="1"/>
        <end position="11"/>
    </location>
</feature>
<dbReference type="AlphaFoldDB" id="A0A7S4IHK3"/>
<protein>
    <submittedName>
        <fullName evidence="3">Uncharacterized protein</fullName>
    </submittedName>
</protein>
<dbReference type="EMBL" id="HBKQ01016914">
    <property type="protein sequence ID" value="CAE2229569.1"/>
    <property type="molecule type" value="Transcribed_RNA"/>
</dbReference>